<feature type="repeat" description="TPR" evidence="3">
    <location>
        <begin position="281"/>
        <end position="314"/>
    </location>
</feature>
<evidence type="ECO:0000313" key="4">
    <source>
        <dbReference type="EMBL" id="XDT70985.1"/>
    </source>
</evidence>
<dbReference type="KEGG" id="tcd:AAIA72_09185"/>
<dbReference type="Pfam" id="PF13432">
    <property type="entry name" value="TPR_16"/>
    <property type="match status" value="1"/>
</dbReference>
<dbReference type="EMBL" id="CP154858">
    <property type="protein sequence ID" value="XDT70985.1"/>
    <property type="molecule type" value="Genomic_DNA"/>
</dbReference>
<evidence type="ECO:0000256" key="1">
    <source>
        <dbReference type="ARBA" id="ARBA00022737"/>
    </source>
</evidence>
<dbReference type="PANTHER" id="PTHR44858">
    <property type="entry name" value="TETRATRICOPEPTIDE REPEAT PROTEIN 6"/>
    <property type="match status" value="1"/>
</dbReference>
<proteinExistence type="predicted"/>
<protein>
    <submittedName>
        <fullName evidence="4">Tetratricopeptide repeat protein</fullName>
    </submittedName>
</protein>
<organism evidence="4">
    <name type="scientific">Thermohahella caldifontis</name>
    <dbReference type="NCBI Taxonomy" id="3142973"/>
    <lineage>
        <taxon>Bacteria</taxon>
        <taxon>Pseudomonadati</taxon>
        <taxon>Pseudomonadota</taxon>
        <taxon>Gammaproteobacteria</taxon>
        <taxon>Oceanospirillales</taxon>
        <taxon>Hahellaceae</taxon>
        <taxon>Thermohahella</taxon>
    </lineage>
</organism>
<dbReference type="AlphaFoldDB" id="A0AB39UT28"/>
<evidence type="ECO:0000256" key="2">
    <source>
        <dbReference type="ARBA" id="ARBA00022803"/>
    </source>
</evidence>
<keyword evidence="2 3" id="KW-0802">TPR repeat</keyword>
<dbReference type="InterPro" id="IPR011990">
    <property type="entry name" value="TPR-like_helical_dom_sf"/>
</dbReference>
<sequence>MPETLGELYLRENNLREAARVYDEVLAERPLIWAQVGRVRVYMAQAEWEQAQDSLRRIIEQSPHCLIAYDLMAEVLEHLGRVEEAQALMTDAVGRSPLSLHRHGRLGELSWKVNKVDEAAEAWRNAVDLGRNSVLDKVEYHIGLAQALVEKASAQPPEQRQHTAAEALGILAAAENRFELTDGDRMRQMTVRARACLELGDKHGGEAALDQALGLYERVGLAEDVEAGLDLARTLLAYEKDMDAEMLLTQIQLRTGNDPAYAERIAAMREEPVSEAARAEAARHNRRGIQLFENGDVAGAIAAFREALTYSPRHVALNLNCVQVLLKKLESGGDASDRALIRDCLQRVSRIGPDHRQFSRYQFLREKAAAWL</sequence>
<dbReference type="PANTHER" id="PTHR44858:SF1">
    <property type="entry name" value="UDP-N-ACETYLGLUCOSAMINE--PEPTIDE N-ACETYLGLUCOSAMINYLTRANSFERASE SPINDLY-RELATED"/>
    <property type="match status" value="1"/>
</dbReference>
<gene>
    <name evidence="4" type="ORF">AAIA72_09185</name>
</gene>
<dbReference type="PROSITE" id="PS50005">
    <property type="entry name" value="TPR"/>
    <property type="match status" value="1"/>
</dbReference>
<dbReference type="InterPro" id="IPR050498">
    <property type="entry name" value="Ycf3"/>
</dbReference>
<dbReference type="SMART" id="SM00028">
    <property type="entry name" value="TPR"/>
    <property type="match status" value="4"/>
</dbReference>
<keyword evidence="1" id="KW-0677">Repeat</keyword>
<reference evidence="4" key="1">
    <citation type="submission" date="2024-05" db="EMBL/GenBank/DDBJ databases">
        <title>Genome sequencing of novel strain.</title>
        <authorList>
            <person name="Ganbat D."/>
            <person name="Ganbat S."/>
            <person name="Lee S.-J."/>
        </authorList>
    </citation>
    <scope>NUCLEOTIDE SEQUENCE</scope>
    <source>
        <strain evidence="4">SMD15-11</strain>
    </source>
</reference>
<evidence type="ECO:0000256" key="3">
    <source>
        <dbReference type="PROSITE-ProRule" id="PRU00339"/>
    </source>
</evidence>
<dbReference type="SUPFAM" id="SSF48452">
    <property type="entry name" value="TPR-like"/>
    <property type="match status" value="2"/>
</dbReference>
<dbReference type="RefSeq" id="WP_369600026.1">
    <property type="nucleotide sequence ID" value="NZ_CP154858.1"/>
</dbReference>
<dbReference type="InterPro" id="IPR019734">
    <property type="entry name" value="TPR_rpt"/>
</dbReference>
<dbReference type="Gene3D" id="1.25.40.10">
    <property type="entry name" value="Tetratricopeptide repeat domain"/>
    <property type="match status" value="2"/>
</dbReference>
<accession>A0AB39UT28</accession>
<name>A0AB39UT28_9GAMM</name>